<dbReference type="Proteomes" id="UP000006727">
    <property type="component" value="Chromosome 13"/>
</dbReference>
<dbReference type="GO" id="GO:0000221">
    <property type="term" value="C:vacuolar proton-transporting V-type ATPase, V1 domain"/>
    <property type="evidence" value="ECO:0000318"/>
    <property type="project" value="GO_Central"/>
</dbReference>
<dbReference type="Pfam" id="PF03223">
    <property type="entry name" value="V-ATPase_C"/>
    <property type="match status" value="1"/>
</dbReference>
<dbReference type="FunCoup" id="A0A7I4AKH8">
    <property type="interactions" value="3091"/>
</dbReference>
<protein>
    <recommendedName>
        <fullName evidence="6">V-type proton ATPase subunit C</fullName>
    </recommendedName>
</protein>
<keyword evidence="3 6" id="KW-0375">Hydrogen ion transport</keyword>
<dbReference type="FunFam" id="3.30.70.100:FF:000002">
    <property type="entry name" value="V-type proton ATPase subunit C"/>
    <property type="match status" value="1"/>
</dbReference>
<evidence type="ECO:0000256" key="6">
    <source>
        <dbReference type="RuleBase" id="RU364010"/>
    </source>
</evidence>
<gene>
    <name evidence="7" type="primary">LOC112290179</name>
</gene>
<evidence type="ECO:0000256" key="5">
    <source>
        <dbReference type="ARBA" id="ARBA00025445"/>
    </source>
</evidence>
<evidence type="ECO:0000313" key="7">
    <source>
        <dbReference type="EnsemblPlants" id="Pp3c13_14220V3.2"/>
    </source>
</evidence>
<sequence>MAVNKYLLVSLPLQGSSNQTWESLQSGVSRAAFDTPTYKFHIPELRVGTLDSLLTLSDDLTKANQVVETVTQKVRRQIDDLERASNSDNSSALSVDGVPIDSYITRFSWDEAKYPTMTPLREIVDTIQESVSKLEDDLKVRVSEYSNVKTQLTTMLRKQGGSMDSMAVRDLSNVVKPEDIVNTEHLTTLLVVVSKYSQKDWLASYETLSTFVVPRSSKRLTEDNEYALFTVTLFRKVADNFKTAGRERGFLVRDFELDPEGQSSKQEEMAKLQKDQDELRQSLQQWCYAVYGEVFSAWMHVCAIRLFTESILRYGLPPKFLAAVLAPSSKTEKKVRGVCEKLSSGTNSLFWHSEDDAGMMGLAGGDSEVHPYVSLTVNLSG</sequence>
<comment type="function">
    <text evidence="5">Subunit of the peripheral V1 complex of vacuolar ATPase. Subunit C is necessary for the assembly of the catalytic sector of the enzyme and is likely to have a specific function in its catalytic activity. V-ATPase is responsible for acidifying a variety of intracellular compartments in eukaryotic cells.</text>
</comment>
<keyword evidence="4 6" id="KW-0406">Ion transport</keyword>
<dbReference type="GO" id="GO:0009826">
    <property type="term" value="P:unidimensional cell growth"/>
    <property type="evidence" value="ECO:0007669"/>
    <property type="project" value="EnsemblPlants"/>
</dbReference>
<dbReference type="Gene3D" id="1.20.1460.10">
    <property type="entry name" value="subunit c (vma5p) of the yeast v-atpase, domain 2"/>
    <property type="match status" value="1"/>
</dbReference>
<dbReference type="Gene3D" id="3.30.70.1180">
    <property type="entry name" value="Vacuolar atp synthase subunit c, domain 1"/>
    <property type="match status" value="1"/>
</dbReference>
<dbReference type="InterPro" id="IPR036132">
    <property type="entry name" value="Vac_ATP_synth_c_sf"/>
</dbReference>
<evidence type="ECO:0000256" key="4">
    <source>
        <dbReference type="ARBA" id="ARBA00023065"/>
    </source>
</evidence>
<dbReference type="SUPFAM" id="SSF118203">
    <property type="entry name" value="Vacuolar ATP synthase subunit C"/>
    <property type="match status" value="1"/>
</dbReference>
<dbReference type="PANTHER" id="PTHR10137:SF0">
    <property type="entry name" value="V-TYPE PROTON ATPASE SUBUNIT C"/>
    <property type="match status" value="1"/>
</dbReference>
<dbReference type="InterPro" id="IPR004907">
    <property type="entry name" value="ATPase_V1-cplx_csu"/>
</dbReference>
<dbReference type="InParanoid" id="A0A7I4AKH8"/>
<evidence type="ECO:0000313" key="8">
    <source>
        <dbReference type="Proteomes" id="UP000006727"/>
    </source>
</evidence>
<evidence type="ECO:0000256" key="3">
    <source>
        <dbReference type="ARBA" id="ARBA00022781"/>
    </source>
</evidence>
<reference evidence="7 8" key="1">
    <citation type="journal article" date="2008" name="Science">
        <title>The Physcomitrella genome reveals evolutionary insights into the conquest of land by plants.</title>
        <authorList>
            <person name="Rensing S."/>
            <person name="Lang D."/>
            <person name="Zimmer A."/>
            <person name="Terry A."/>
            <person name="Salamov A."/>
            <person name="Shapiro H."/>
            <person name="Nishiyama T."/>
            <person name="Perroud P.-F."/>
            <person name="Lindquist E."/>
            <person name="Kamisugi Y."/>
            <person name="Tanahashi T."/>
            <person name="Sakakibara K."/>
            <person name="Fujita T."/>
            <person name="Oishi K."/>
            <person name="Shin-I T."/>
            <person name="Kuroki Y."/>
            <person name="Toyoda A."/>
            <person name="Suzuki Y."/>
            <person name="Hashimoto A."/>
            <person name="Yamaguchi K."/>
            <person name="Sugano A."/>
            <person name="Kohara Y."/>
            <person name="Fujiyama A."/>
            <person name="Anterola A."/>
            <person name="Aoki S."/>
            <person name="Ashton N."/>
            <person name="Barbazuk W.B."/>
            <person name="Barker E."/>
            <person name="Bennetzen J."/>
            <person name="Bezanilla M."/>
            <person name="Blankenship R."/>
            <person name="Cho S.H."/>
            <person name="Dutcher S."/>
            <person name="Estelle M."/>
            <person name="Fawcett J.A."/>
            <person name="Gundlach H."/>
            <person name="Hanada K."/>
            <person name="Heyl A."/>
            <person name="Hicks K.A."/>
            <person name="Hugh J."/>
            <person name="Lohr M."/>
            <person name="Mayer K."/>
            <person name="Melkozernov A."/>
            <person name="Murata T."/>
            <person name="Nelson D."/>
            <person name="Pils B."/>
            <person name="Prigge M."/>
            <person name="Reiss B."/>
            <person name="Renner T."/>
            <person name="Rombauts S."/>
            <person name="Rushton P."/>
            <person name="Sanderfoot A."/>
            <person name="Schween G."/>
            <person name="Shiu S.-H."/>
            <person name="Stueber K."/>
            <person name="Theodoulou F.L."/>
            <person name="Tu H."/>
            <person name="Van de Peer Y."/>
            <person name="Verrier P.J."/>
            <person name="Waters E."/>
            <person name="Wood A."/>
            <person name="Yang L."/>
            <person name="Cove D."/>
            <person name="Cuming A."/>
            <person name="Hasebe M."/>
            <person name="Lucas S."/>
            <person name="Mishler D.B."/>
            <person name="Reski R."/>
            <person name="Grigoriev I."/>
            <person name="Quatrano R.S."/>
            <person name="Boore J.L."/>
        </authorList>
    </citation>
    <scope>NUCLEOTIDE SEQUENCE [LARGE SCALE GENOMIC DNA]</scope>
    <source>
        <strain evidence="7 8">cv. Gransden 2004</strain>
    </source>
</reference>
<reference evidence="7" key="3">
    <citation type="submission" date="2020-12" db="UniProtKB">
        <authorList>
            <consortium name="EnsemblPlants"/>
        </authorList>
    </citation>
    <scope>IDENTIFICATION</scope>
</reference>
<organism evidence="7 8">
    <name type="scientific">Physcomitrium patens</name>
    <name type="common">Spreading-leaved earth moss</name>
    <name type="synonym">Physcomitrella patens</name>
    <dbReference type="NCBI Taxonomy" id="3218"/>
    <lineage>
        <taxon>Eukaryota</taxon>
        <taxon>Viridiplantae</taxon>
        <taxon>Streptophyta</taxon>
        <taxon>Embryophyta</taxon>
        <taxon>Bryophyta</taxon>
        <taxon>Bryophytina</taxon>
        <taxon>Bryopsida</taxon>
        <taxon>Funariidae</taxon>
        <taxon>Funariales</taxon>
        <taxon>Funariaceae</taxon>
        <taxon>Physcomitrium</taxon>
    </lineage>
</organism>
<dbReference type="EMBL" id="ABEU02000013">
    <property type="status" value="NOT_ANNOTATED_CDS"/>
    <property type="molecule type" value="Genomic_DNA"/>
</dbReference>
<dbReference type="GO" id="GO:0046961">
    <property type="term" value="F:proton-transporting ATPase activity, rotational mechanism"/>
    <property type="evidence" value="ECO:0000318"/>
    <property type="project" value="GO_Central"/>
</dbReference>
<dbReference type="PANTHER" id="PTHR10137">
    <property type="entry name" value="V-TYPE PROTON ATPASE SUBUNIT C"/>
    <property type="match status" value="1"/>
</dbReference>
<accession>A0A7I4AKH8</accession>
<evidence type="ECO:0000256" key="1">
    <source>
        <dbReference type="ARBA" id="ARBA00006138"/>
    </source>
</evidence>
<comment type="similarity">
    <text evidence="1 6">Belongs to the V-ATPase C subunit family.</text>
</comment>
<comment type="subunit">
    <text evidence="6">V-ATPase is a heteromultimeric enzyme composed of a peripheral catalytic V1 complex (components A to H) attached to an integral membrane V0 proton pore complex.</text>
</comment>
<dbReference type="EnsemblPlants" id="Pp3c13_14220V3.2">
    <property type="protein sequence ID" value="Pp3c13_14220V3.2"/>
    <property type="gene ID" value="Pp3c13_14220"/>
</dbReference>
<dbReference type="AlphaFoldDB" id="A0A7I4AKH8"/>
<name>A0A7I4AKH8_PHYPA</name>
<evidence type="ECO:0000256" key="2">
    <source>
        <dbReference type="ARBA" id="ARBA00022448"/>
    </source>
</evidence>
<dbReference type="GO" id="GO:0005886">
    <property type="term" value="C:plasma membrane"/>
    <property type="evidence" value="ECO:0007669"/>
    <property type="project" value="EnsemblPlants"/>
</dbReference>
<dbReference type="Gramene" id="Pp3c13_14220V3.2">
    <property type="protein sequence ID" value="Pp3c13_14220V3.2"/>
    <property type="gene ID" value="Pp3c13_14220"/>
</dbReference>
<dbReference type="CDD" id="cd14785">
    <property type="entry name" value="V-ATPase_C"/>
    <property type="match status" value="1"/>
</dbReference>
<reference evidence="7 8" key="2">
    <citation type="journal article" date="2018" name="Plant J.">
        <title>The Physcomitrella patens chromosome-scale assembly reveals moss genome structure and evolution.</title>
        <authorList>
            <person name="Lang D."/>
            <person name="Ullrich K.K."/>
            <person name="Murat F."/>
            <person name="Fuchs J."/>
            <person name="Jenkins J."/>
            <person name="Haas F.B."/>
            <person name="Piednoel M."/>
            <person name="Gundlach H."/>
            <person name="Van Bel M."/>
            <person name="Meyberg R."/>
            <person name="Vives C."/>
            <person name="Morata J."/>
            <person name="Symeonidi A."/>
            <person name="Hiss M."/>
            <person name="Muchero W."/>
            <person name="Kamisugi Y."/>
            <person name="Saleh O."/>
            <person name="Blanc G."/>
            <person name="Decker E.L."/>
            <person name="van Gessel N."/>
            <person name="Grimwood J."/>
            <person name="Hayes R.D."/>
            <person name="Graham S.W."/>
            <person name="Gunter L.E."/>
            <person name="McDaniel S.F."/>
            <person name="Hoernstein S.N.W."/>
            <person name="Larsson A."/>
            <person name="Li F.W."/>
            <person name="Perroud P.F."/>
            <person name="Phillips J."/>
            <person name="Ranjan P."/>
            <person name="Rokshar D.S."/>
            <person name="Rothfels C.J."/>
            <person name="Schneider L."/>
            <person name="Shu S."/>
            <person name="Stevenson D.W."/>
            <person name="Thummler F."/>
            <person name="Tillich M."/>
            <person name="Villarreal Aguilar J.C."/>
            <person name="Widiez T."/>
            <person name="Wong G.K."/>
            <person name="Wymore A."/>
            <person name="Zhang Y."/>
            <person name="Zimmer A.D."/>
            <person name="Quatrano R.S."/>
            <person name="Mayer K.F.X."/>
            <person name="Goodstein D."/>
            <person name="Casacuberta J.M."/>
            <person name="Vandepoele K."/>
            <person name="Reski R."/>
            <person name="Cuming A.C."/>
            <person name="Tuskan G.A."/>
            <person name="Maumus F."/>
            <person name="Salse J."/>
            <person name="Schmutz J."/>
            <person name="Rensing S.A."/>
        </authorList>
    </citation>
    <scope>NUCLEOTIDE SEQUENCE [LARGE SCALE GENOMIC DNA]</scope>
    <source>
        <strain evidence="7 8">cv. Gransden 2004</strain>
    </source>
</reference>
<keyword evidence="2 6" id="KW-0813">Transport</keyword>
<proteinExistence type="inferred from homology"/>
<dbReference type="Gene3D" id="3.30.70.100">
    <property type="match status" value="1"/>
</dbReference>
<keyword evidence="8" id="KW-1185">Reference proteome</keyword>
<comment type="function">
    <text evidence="6">Subunit of the V1 complex of vacuolar(H+)-ATPase (V-ATPase), a multisubunit enzyme composed of a peripheral complex (V1) that hydrolyzes ATP and a membrane integral complex (V0) that translocates protons. V-ATPase is responsible for acidifying and maintaining the pH of intracellular compartments and in some cell types, is targeted to the plasma membrane, where it is responsible for acidifying the extracellular environment. Subunit C is necessary for the assembly of the catalytic sector of the enzyme and is likely to have a specific function in its catalytic activity.</text>
</comment>